<dbReference type="AlphaFoldDB" id="A0A482XAX5"/>
<evidence type="ECO:0000313" key="1">
    <source>
        <dbReference type="EMBL" id="RZF42812.1"/>
    </source>
</evidence>
<dbReference type="Proteomes" id="UP000291343">
    <property type="component" value="Unassembled WGS sequence"/>
</dbReference>
<organism evidence="1 2">
    <name type="scientific">Laodelphax striatellus</name>
    <name type="common">Small brown planthopper</name>
    <name type="synonym">Delphax striatella</name>
    <dbReference type="NCBI Taxonomy" id="195883"/>
    <lineage>
        <taxon>Eukaryota</taxon>
        <taxon>Metazoa</taxon>
        <taxon>Ecdysozoa</taxon>
        <taxon>Arthropoda</taxon>
        <taxon>Hexapoda</taxon>
        <taxon>Insecta</taxon>
        <taxon>Pterygota</taxon>
        <taxon>Neoptera</taxon>
        <taxon>Paraneoptera</taxon>
        <taxon>Hemiptera</taxon>
        <taxon>Auchenorrhyncha</taxon>
        <taxon>Fulgoroidea</taxon>
        <taxon>Delphacidae</taxon>
        <taxon>Criomorphinae</taxon>
        <taxon>Laodelphax</taxon>
    </lineage>
</organism>
<accession>A0A482XAX5</accession>
<proteinExistence type="predicted"/>
<name>A0A482XAX5_LAOST</name>
<sequence>MKKISPVINMMVVVMTDGKTRDRESSNLQHEEKAISQELNKTKRSCMCYARCSDWSHYDDIMGAWLSSMSMEQKLDLRAAHIACFPVFLTSMGFASVRWSERIINIFEEYSVYHKEQEHCFKSMHTFIKRNLDENKQNIFLS</sequence>
<dbReference type="OrthoDB" id="6417021at2759"/>
<comment type="caution">
    <text evidence="1">The sequence shown here is derived from an EMBL/GenBank/DDBJ whole genome shotgun (WGS) entry which is preliminary data.</text>
</comment>
<reference evidence="1 2" key="1">
    <citation type="journal article" date="2017" name="Gigascience">
        <title>Genome sequence of the small brown planthopper, Laodelphax striatellus.</title>
        <authorList>
            <person name="Zhu J."/>
            <person name="Jiang F."/>
            <person name="Wang X."/>
            <person name="Yang P."/>
            <person name="Bao Y."/>
            <person name="Zhao W."/>
            <person name="Wang W."/>
            <person name="Lu H."/>
            <person name="Wang Q."/>
            <person name="Cui N."/>
            <person name="Li J."/>
            <person name="Chen X."/>
            <person name="Luo L."/>
            <person name="Yu J."/>
            <person name="Kang L."/>
            <person name="Cui F."/>
        </authorList>
    </citation>
    <scope>NUCLEOTIDE SEQUENCE [LARGE SCALE GENOMIC DNA]</scope>
    <source>
        <strain evidence="1">Lst14</strain>
    </source>
</reference>
<dbReference type="STRING" id="195883.A0A482XAX5"/>
<protein>
    <submittedName>
        <fullName evidence="1">Uncharacterized protein</fullName>
    </submittedName>
</protein>
<dbReference type="EMBL" id="QKKF02013960">
    <property type="protein sequence ID" value="RZF42812.1"/>
    <property type="molecule type" value="Genomic_DNA"/>
</dbReference>
<dbReference type="InParanoid" id="A0A482XAX5"/>
<evidence type="ECO:0000313" key="2">
    <source>
        <dbReference type="Proteomes" id="UP000291343"/>
    </source>
</evidence>
<gene>
    <name evidence="1" type="ORF">LSTR_LSTR014433</name>
</gene>
<keyword evidence="2" id="KW-1185">Reference proteome</keyword>